<proteinExistence type="predicted"/>
<gene>
    <name evidence="2" type="ORF">BSQ33_16165</name>
</gene>
<evidence type="ECO:0000256" key="1">
    <source>
        <dbReference type="SAM" id="MobiDB-lite"/>
    </source>
</evidence>
<evidence type="ECO:0000313" key="2">
    <source>
        <dbReference type="EMBL" id="ASA57320.1"/>
    </source>
</evidence>
<dbReference type="Proteomes" id="UP000196708">
    <property type="component" value="Chromosome 2"/>
</dbReference>
<evidence type="ECO:0000313" key="3">
    <source>
        <dbReference type="Proteomes" id="UP000196708"/>
    </source>
</evidence>
<sequence length="99" mass="10583">MAEDIAFKIQLGLVLPKLEEQLASSLTSIIEEVMAHLKKGTLAEEEGPTTEDVKDLILKDLEIFLDNAILPAIAAKNQPAEVAEATDAEPSLEEAAAEA</sequence>
<feature type="compositionally biased region" description="Acidic residues" evidence="1">
    <location>
        <begin position="84"/>
        <end position="99"/>
    </location>
</feature>
<organism evidence="2 3">
    <name type="scientific">Vibrio gazogenes</name>
    <dbReference type="NCBI Taxonomy" id="687"/>
    <lineage>
        <taxon>Bacteria</taxon>
        <taxon>Pseudomonadati</taxon>
        <taxon>Pseudomonadota</taxon>
        <taxon>Gammaproteobacteria</taxon>
        <taxon>Vibrionales</taxon>
        <taxon>Vibrionaceae</taxon>
        <taxon>Vibrio</taxon>
    </lineage>
</organism>
<dbReference type="AlphaFoldDB" id="A0A1Z2SJG0"/>
<dbReference type="OrthoDB" id="5606342at2"/>
<protein>
    <submittedName>
        <fullName evidence="2">Uncharacterized protein</fullName>
    </submittedName>
</protein>
<reference evidence="2 3" key="1">
    <citation type="submission" date="2016-12" db="EMBL/GenBank/DDBJ databases">
        <authorList>
            <person name="Song W.-J."/>
            <person name="Kurnit D.M."/>
        </authorList>
    </citation>
    <scope>NUCLEOTIDE SEQUENCE [LARGE SCALE GENOMIC DNA]</scope>
    <source>
        <strain evidence="2 3">ATCC 43942</strain>
    </source>
</reference>
<feature type="region of interest" description="Disordered" evidence="1">
    <location>
        <begin position="80"/>
        <end position="99"/>
    </location>
</feature>
<dbReference type="KEGG" id="vga:BSQ33_16165"/>
<accession>A0A1Z2SJG0</accession>
<name>A0A1Z2SJG0_VIBGA</name>
<dbReference type="RefSeq" id="WP_088134652.1">
    <property type="nucleotide sequence ID" value="NZ_CP018836.1"/>
</dbReference>
<dbReference type="EMBL" id="CP018836">
    <property type="protein sequence ID" value="ASA57320.1"/>
    <property type="molecule type" value="Genomic_DNA"/>
</dbReference>